<keyword evidence="2" id="KW-0175">Coiled coil</keyword>
<protein>
    <submittedName>
        <fullName evidence="3">Uncharacterized protein</fullName>
    </submittedName>
</protein>
<dbReference type="Proteomes" id="UP001501710">
    <property type="component" value="Unassembled WGS sequence"/>
</dbReference>
<keyword evidence="1" id="KW-0238">DNA-binding</keyword>
<evidence type="ECO:0000313" key="4">
    <source>
        <dbReference type="Proteomes" id="UP001501710"/>
    </source>
</evidence>
<dbReference type="Pfam" id="PF02575">
    <property type="entry name" value="YbaB_DNA_bd"/>
    <property type="match status" value="1"/>
</dbReference>
<name>A0ABP8C7A2_9ACTN</name>
<evidence type="ECO:0000313" key="3">
    <source>
        <dbReference type="EMBL" id="GAA4234943.1"/>
    </source>
</evidence>
<reference evidence="4" key="1">
    <citation type="journal article" date="2019" name="Int. J. Syst. Evol. Microbiol.">
        <title>The Global Catalogue of Microorganisms (GCM) 10K type strain sequencing project: providing services to taxonomists for standard genome sequencing and annotation.</title>
        <authorList>
            <consortium name="The Broad Institute Genomics Platform"/>
            <consortium name="The Broad Institute Genome Sequencing Center for Infectious Disease"/>
            <person name="Wu L."/>
            <person name="Ma J."/>
        </authorList>
    </citation>
    <scope>NUCLEOTIDE SEQUENCE [LARGE SCALE GENOMIC DNA]</scope>
    <source>
        <strain evidence="4">JCM 17440</strain>
    </source>
</reference>
<dbReference type="PANTHER" id="PTHR33449">
    <property type="entry name" value="NUCLEOID-ASSOCIATED PROTEIN YBAB"/>
    <property type="match status" value="1"/>
</dbReference>
<proteinExistence type="predicted"/>
<sequence length="158" mass="17575">MINLCVPVIVRGRGLSKLPTNRGVPVRAEWQAHIDELLQTYQEKRRQIADMQSKLEAIEAEAEAADGMVRVKVDRQGRLTSLELDPRVQRKLGSEQLAEAILEASKDAQSQVTDQMRAAMRDLAPEGAADAGFDIGKLLPERPDDIDAIRQRLGILPR</sequence>
<comment type="caution">
    <text evidence="3">The sequence shown here is derived from an EMBL/GenBank/DDBJ whole genome shotgun (WGS) entry which is preliminary data.</text>
</comment>
<gene>
    <name evidence="3" type="ORF">GCM10022254_41020</name>
</gene>
<dbReference type="Gene3D" id="3.30.1310.10">
    <property type="entry name" value="Nucleoid-associated protein YbaB-like domain"/>
    <property type="match status" value="1"/>
</dbReference>
<dbReference type="InterPro" id="IPR004401">
    <property type="entry name" value="YbaB/EbfC"/>
</dbReference>
<evidence type="ECO:0000256" key="2">
    <source>
        <dbReference type="SAM" id="Coils"/>
    </source>
</evidence>
<evidence type="ECO:0000256" key="1">
    <source>
        <dbReference type="ARBA" id="ARBA00023125"/>
    </source>
</evidence>
<dbReference type="PANTHER" id="PTHR33449:SF1">
    <property type="entry name" value="NUCLEOID-ASSOCIATED PROTEIN YBAB"/>
    <property type="match status" value="1"/>
</dbReference>
<keyword evidence="4" id="KW-1185">Reference proteome</keyword>
<accession>A0ABP8C7A2</accession>
<organism evidence="3 4">
    <name type="scientific">Actinomadura meridiana</name>
    <dbReference type="NCBI Taxonomy" id="559626"/>
    <lineage>
        <taxon>Bacteria</taxon>
        <taxon>Bacillati</taxon>
        <taxon>Actinomycetota</taxon>
        <taxon>Actinomycetes</taxon>
        <taxon>Streptosporangiales</taxon>
        <taxon>Thermomonosporaceae</taxon>
        <taxon>Actinomadura</taxon>
    </lineage>
</organism>
<dbReference type="EMBL" id="BAABAS010000011">
    <property type="protein sequence ID" value="GAA4234943.1"/>
    <property type="molecule type" value="Genomic_DNA"/>
</dbReference>
<feature type="coiled-coil region" evidence="2">
    <location>
        <begin position="27"/>
        <end position="68"/>
    </location>
</feature>
<dbReference type="SUPFAM" id="SSF82607">
    <property type="entry name" value="YbaB-like"/>
    <property type="match status" value="1"/>
</dbReference>
<dbReference type="InterPro" id="IPR036894">
    <property type="entry name" value="YbaB-like_sf"/>
</dbReference>